<evidence type="ECO:0000313" key="2">
    <source>
        <dbReference type="EMBL" id="CAB4286084.1"/>
    </source>
</evidence>
<name>A0A6J5XXK7_PRUAR</name>
<keyword evidence="5" id="KW-1185">Reference proteome</keyword>
<feature type="compositionally biased region" description="Basic and acidic residues" evidence="1">
    <location>
        <begin position="42"/>
        <end position="52"/>
    </location>
</feature>
<dbReference type="Proteomes" id="UP000507222">
    <property type="component" value="Unassembled WGS sequence"/>
</dbReference>
<reference evidence="3 4" key="2">
    <citation type="submission" date="2020-05" db="EMBL/GenBank/DDBJ databases">
        <authorList>
            <person name="Campoy J."/>
            <person name="Schneeberger K."/>
            <person name="Spophaly S."/>
        </authorList>
    </citation>
    <scope>NUCLEOTIDE SEQUENCE [LARGE SCALE GENOMIC DNA]</scope>
    <source>
        <strain evidence="3">PruArmRojPasFocal</strain>
    </source>
</reference>
<feature type="region of interest" description="Disordered" evidence="1">
    <location>
        <begin position="1"/>
        <end position="53"/>
    </location>
</feature>
<evidence type="ECO:0000313" key="3">
    <source>
        <dbReference type="EMBL" id="CAB4316485.1"/>
    </source>
</evidence>
<feature type="compositionally biased region" description="Polar residues" evidence="1">
    <location>
        <begin position="1"/>
        <end position="17"/>
    </location>
</feature>
<organism evidence="3 5">
    <name type="scientific">Prunus armeniaca</name>
    <name type="common">Apricot</name>
    <name type="synonym">Armeniaca vulgaris</name>
    <dbReference type="NCBI Taxonomy" id="36596"/>
    <lineage>
        <taxon>Eukaryota</taxon>
        <taxon>Viridiplantae</taxon>
        <taxon>Streptophyta</taxon>
        <taxon>Embryophyta</taxon>
        <taxon>Tracheophyta</taxon>
        <taxon>Spermatophyta</taxon>
        <taxon>Magnoliopsida</taxon>
        <taxon>eudicotyledons</taxon>
        <taxon>Gunneridae</taxon>
        <taxon>Pentapetalae</taxon>
        <taxon>rosids</taxon>
        <taxon>fabids</taxon>
        <taxon>Rosales</taxon>
        <taxon>Rosaceae</taxon>
        <taxon>Amygdaloideae</taxon>
        <taxon>Amygdaleae</taxon>
        <taxon>Prunus</taxon>
    </lineage>
</organism>
<reference evidence="5" key="1">
    <citation type="journal article" date="2020" name="Genome Biol.">
        <title>Gamete binning: chromosome-level and haplotype-resolved genome assembly enabled by high-throughput single-cell sequencing of gamete genomes.</title>
        <authorList>
            <person name="Campoy J.A."/>
            <person name="Sun H."/>
            <person name="Goel M."/>
            <person name="Jiao W.-B."/>
            <person name="Folz-Donahue K."/>
            <person name="Wang N."/>
            <person name="Rubio M."/>
            <person name="Liu C."/>
            <person name="Kukat C."/>
            <person name="Ruiz D."/>
            <person name="Huettel B."/>
            <person name="Schneeberger K."/>
        </authorList>
    </citation>
    <scope>NUCLEOTIDE SEQUENCE [LARGE SCALE GENOMIC DNA]</scope>
    <source>
        <strain evidence="5">cv. Rojo Pasion</strain>
    </source>
</reference>
<dbReference type="EMBL" id="CAEKKB010000007">
    <property type="protein sequence ID" value="CAB4316485.1"/>
    <property type="molecule type" value="Genomic_DNA"/>
</dbReference>
<protein>
    <submittedName>
        <fullName evidence="3">Uncharacterized protein</fullName>
    </submittedName>
</protein>
<sequence>MLGSFTTTDCTVDQLPTPSAEPDAEGATSQLPPINPTAEITSEGRGRKRSTEEVTTVYEEGKIIEAEGEASVVVGATVKEGEAVGVVVVSELQASRLAKRLHITLSSLKYEGEDEASPTEDDPTVVTEVTGVKTIATSELLLRQCHL</sequence>
<gene>
    <name evidence="2" type="ORF">CURHAP_LOCUS42725</name>
    <name evidence="3" type="ORF">ORAREDHAP_LOCUS42083</name>
</gene>
<dbReference type="OrthoDB" id="10634981at2759"/>
<dbReference type="AlphaFoldDB" id="A0A6J5XXK7"/>
<evidence type="ECO:0000313" key="5">
    <source>
        <dbReference type="Proteomes" id="UP000507245"/>
    </source>
</evidence>
<dbReference type="Proteomes" id="UP000507245">
    <property type="component" value="Unassembled WGS sequence"/>
</dbReference>
<proteinExistence type="predicted"/>
<evidence type="ECO:0000313" key="4">
    <source>
        <dbReference type="Proteomes" id="UP000507222"/>
    </source>
</evidence>
<dbReference type="EMBL" id="CAEKDK010000007">
    <property type="protein sequence ID" value="CAB4286084.1"/>
    <property type="molecule type" value="Genomic_DNA"/>
</dbReference>
<evidence type="ECO:0000256" key="1">
    <source>
        <dbReference type="SAM" id="MobiDB-lite"/>
    </source>
</evidence>
<accession>A0A6J5XXK7</accession>